<dbReference type="GO" id="GO:0016020">
    <property type="term" value="C:membrane"/>
    <property type="evidence" value="ECO:0007669"/>
    <property type="project" value="UniProtKB-SubCell"/>
</dbReference>
<reference evidence="5" key="1">
    <citation type="submission" date="2020-03" db="EMBL/GenBank/DDBJ databases">
        <title>Transcriptomic Profiling of the Digestive Tract of the Rat Flea, Xenopsylla cheopis, Following Blood Feeding and Infection with Yersinia pestis.</title>
        <authorList>
            <person name="Bland D.M."/>
            <person name="Martens C.A."/>
            <person name="Virtaneva K."/>
            <person name="Kanakabandi K."/>
            <person name="Long D."/>
            <person name="Rosenke R."/>
            <person name="Saturday G.A."/>
            <person name="Hoyt F.H."/>
            <person name="Bruno D.P."/>
            <person name="Ribeiro J.M.C."/>
            <person name="Hinnebusch J."/>
        </authorList>
    </citation>
    <scope>NUCLEOTIDE SEQUENCE</scope>
</reference>
<evidence type="ECO:0000313" key="5">
    <source>
        <dbReference type="EMBL" id="NOV51839.1"/>
    </source>
</evidence>
<dbReference type="PANTHER" id="PTHR12483">
    <property type="entry name" value="SOLUTE CARRIER FAMILY 31 COPPER TRANSPORTERS"/>
    <property type="match status" value="1"/>
</dbReference>
<protein>
    <recommendedName>
        <fullName evidence="4">Copper transport protein</fullName>
    </recommendedName>
</protein>
<sequence length="76" mass="8726">MVGEVIHKQPQHMLSWMNLLQTVLHAIQVTVSFLLMLVFMTYNYWLCLAVVAGASTGYFLFGWKKSVIVDVTEHCH</sequence>
<dbReference type="InterPro" id="IPR007274">
    <property type="entry name" value="Cop_transporter"/>
</dbReference>
<keyword evidence="4" id="KW-0187">Copper transport</keyword>
<evidence type="ECO:0000256" key="3">
    <source>
        <dbReference type="ARBA" id="ARBA00023136"/>
    </source>
</evidence>
<keyword evidence="4" id="KW-0813">Transport</keyword>
<evidence type="ECO:0000256" key="2">
    <source>
        <dbReference type="ARBA" id="ARBA00022989"/>
    </source>
</evidence>
<comment type="subcellular location">
    <subcellularLocation>
        <location evidence="4">Membrane</location>
        <topology evidence="4">Multi-pass membrane protein</topology>
    </subcellularLocation>
</comment>
<evidence type="ECO:0000256" key="4">
    <source>
        <dbReference type="RuleBase" id="RU367022"/>
    </source>
</evidence>
<keyword evidence="3 4" id="KW-0472">Membrane</keyword>
<proteinExistence type="inferred from homology"/>
<accession>A0A6M2DZV9</accession>
<evidence type="ECO:0000256" key="1">
    <source>
        <dbReference type="ARBA" id="ARBA00022692"/>
    </source>
</evidence>
<keyword evidence="2 4" id="KW-1133">Transmembrane helix</keyword>
<keyword evidence="4" id="KW-0406">Ion transport</keyword>
<comment type="similarity">
    <text evidence="4">Belongs to the copper transporter (Ctr) (TC 1.A.56) family. SLC31A subfamily.</text>
</comment>
<dbReference type="GO" id="GO:0005375">
    <property type="term" value="F:copper ion transmembrane transporter activity"/>
    <property type="evidence" value="ECO:0007669"/>
    <property type="project" value="UniProtKB-UniRule"/>
</dbReference>
<name>A0A6M2DZV9_XENCH</name>
<dbReference type="PANTHER" id="PTHR12483:SF115">
    <property type="entry name" value="COPPER TRANSPORT PROTEIN"/>
    <property type="match status" value="1"/>
</dbReference>
<organism evidence="5">
    <name type="scientific">Xenopsylla cheopis</name>
    <name type="common">Oriental rat flea</name>
    <name type="synonym">Pulex cheopis</name>
    <dbReference type="NCBI Taxonomy" id="163159"/>
    <lineage>
        <taxon>Eukaryota</taxon>
        <taxon>Metazoa</taxon>
        <taxon>Ecdysozoa</taxon>
        <taxon>Arthropoda</taxon>
        <taxon>Hexapoda</taxon>
        <taxon>Insecta</taxon>
        <taxon>Pterygota</taxon>
        <taxon>Neoptera</taxon>
        <taxon>Endopterygota</taxon>
        <taxon>Siphonaptera</taxon>
        <taxon>Pulicidae</taxon>
        <taxon>Xenopsyllinae</taxon>
        <taxon>Xenopsylla</taxon>
    </lineage>
</organism>
<dbReference type="Pfam" id="PF04145">
    <property type="entry name" value="Ctr"/>
    <property type="match status" value="1"/>
</dbReference>
<feature type="transmembrane region" description="Helical" evidence="4">
    <location>
        <begin position="42"/>
        <end position="61"/>
    </location>
</feature>
<keyword evidence="4" id="KW-0186">Copper</keyword>
<feature type="transmembrane region" description="Helical" evidence="4">
    <location>
        <begin position="16"/>
        <end position="36"/>
    </location>
</feature>
<dbReference type="EMBL" id="GIIL01008113">
    <property type="protein sequence ID" value="NOV51839.1"/>
    <property type="molecule type" value="Transcribed_RNA"/>
</dbReference>
<keyword evidence="1 4" id="KW-0812">Transmembrane</keyword>
<dbReference type="AlphaFoldDB" id="A0A6M2DZV9"/>